<proteinExistence type="predicted"/>
<dbReference type="AlphaFoldDB" id="A0A0F9N2Z3"/>
<gene>
    <name evidence="3" type="ORF">LCGC14_1124630</name>
    <name evidence="2" type="ORF">LCGC14_1385710</name>
    <name evidence="1" type="ORF">LCGC14_1478630</name>
</gene>
<evidence type="ECO:0000313" key="2">
    <source>
        <dbReference type="EMBL" id="KKM75892.1"/>
    </source>
</evidence>
<protein>
    <submittedName>
        <fullName evidence="2">Uncharacterized protein</fullName>
    </submittedName>
</protein>
<organism evidence="2">
    <name type="scientific">marine sediment metagenome</name>
    <dbReference type="NCBI Taxonomy" id="412755"/>
    <lineage>
        <taxon>unclassified sequences</taxon>
        <taxon>metagenomes</taxon>
        <taxon>ecological metagenomes</taxon>
    </lineage>
</organism>
<dbReference type="EMBL" id="LAZR01008898">
    <property type="protein sequence ID" value="KKM75892.1"/>
    <property type="molecule type" value="Genomic_DNA"/>
</dbReference>
<dbReference type="EMBL" id="LAZR01010479">
    <property type="protein sequence ID" value="KKM66697.1"/>
    <property type="molecule type" value="Genomic_DNA"/>
</dbReference>
<reference evidence="2" key="1">
    <citation type="journal article" date="2015" name="Nature">
        <title>Complex archaea that bridge the gap between prokaryotes and eukaryotes.</title>
        <authorList>
            <person name="Spang A."/>
            <person name="Saw J.H."/>
            <person name="Jorgensen S.L."/>
            <person name="Zaremba-Niedzwiedzka K."/>
            <person name="Martijn J."/>
            <person name="Lind A.E."/>
            <person name="van Eijk R."/>
            <person name="Schleper C."/>
            <person name="Guy L."/>
            <person name="Ettema T.J."/>
        </authorList>
    </citation>
    <scope>NUCLEOTIDE SEQUENCE</scope>
</reference>
<evidence type="ECO:0000313" key="3">
    <source>
        <dbReference type="EMBL" id="KKN01737.1"/>
    </source>
</evidence>
<dbReference type="EMBL" id="LAZR01005229">
    <property type="protein sequence ID" value="KKN01737.1"/>
    <property type="molecule type" value="Genomic_DNA"/>
</dbReference>
<sequence>METPTKQRDYDSIPDHISGPNGCEAGCPACVAEGDPDAIADADWKQNAIDQPGIHDIDDKTGR</sequence>
<evidence type="ECO:0000313" key="1">
    <source>
        <dbReference type="EMBL" id="KKM66697.1"/>
    </source>
</evidence>
<comment type="caution">
    <text evidence="2">The sequence shown here is derived from an EMBL/GenBank/DDBJ whole genome shotgun (WGS) entry which is preliminary data.</text>
</comment>
<accession>A0A0F9N2Z3</accession>
<name>A0A0F9N2Z3_9ZZZZ</name>